<sequence>MWDLPRPGLEPVSPALAGRFSTTAPPGKPSMSLNKGDWDLQAWLRGSLCPASVYWGHQARTRAYGGLKVTGSRRSGSVVVAHGPSRSAACGIFPDQGSNPCPLHWQADSQPLRHQGSPEVTING</sequence>
<evidence type="ECO:0000256" key="1">
    <source>
        <dbReference type="SAM" id="MobiDB-lite"/>
    </source>
</evidence>
<protein>
    <submittedName>
        <fullName evidence="2">Uncharacterized protein</fullName>
    </submittedName>
</protein>
<organism evidence="2 3">
    <name type="scientific">Eschrichtius robustus</name>
    <name type="common">California gray whale</name>
    <name type="synonym">Eschrichtius gibbosus</name>
    <dbReference type="NCBI Taxonomy" id="9764"/>
    <lineage>
        <taxon>Eukaryota</taxon>
        <taxon>Metazoa</taxon>
        <taxon>Chordata</taxon>
        <taxon>Craniata</taxon>
        <taxon>Vertebrata</taxon>
        <taxon>Euteleostomi</taxon>
        <taxon>Mammalia</taxon>
        <taxon>Eutheria</taxon>
        <taxon>Laurasiatheria</taxon>
        <taxon>Artiodactyla</taxon>
        <taxon>Whippomorpha</taxon>
        <taxon>Cetacea</taxon>
        <taxon>Mysticeti</taxon>
        <taxon>Eschrichtiidae</taxon>
        <taxon>Eschrichtius</taxon>
    </lineage>
</organism>
<dbReference type="AlphaFoldDB" id="A0AB34HP28"/>
<evidence type="ECO:0000313" key="3">
    <source>
        <dbReference type="Proteomes" id="UP001159641"/>
    </source>
</evidence>
<dbReference type="Proteomes" id="UP001159641">
    <property type="component" value="Unassembled WGS sequence"/>
</dbReference>
<proteinExistence type="predicted"/>
<accession>A0AB34HP28</accession>
<evidence type="ECO:0000313" key="2">
    <source>
        <dbReference type="EMBL" id="KAJ8792835.1"/>
    </source>
</evidence>
<dbReference type="EMBL" id="JAIQCJ010001065">
    <property type="protein sequence ID" value="KAJ8792835.1"/>
    <property type="molecule type" value="Genomic_DNA"/>
</dbReference>
<reference evidence="2 3" key="1">
    <citation type="submission" date="2022-11" db="EMBL/GenBank/DDBJ databases">
        <title>Whole genome sequence of Eschrichtius robustus ER-17-0199.</title>
        <authorList>
            <person name="Bruniche-Olsen A."/>
            <person name="Black A.N."/>
            <person name="Fields C.J."/>
            <person name="Walden K."/>
            <person name="Dewoody J.A."/>
        </authorList>
    </citation>
    <scope>NUCLEOTIDE SEQUENCE [LARGE SCALE GENOMIC DNA]</scope>
    <source>
        <strain evidence="2">ER-17-0199</strain>
        <tissue evidence="2">Blubber</tissue>
    </source>
</reference>
<name>A0AB34HP28_ESCRO</name>
<feature type="region of interest" description="Disordered" evidence="1">
    <location>
        <begin position="13"/>
        <end position="33"/>
    </location>
</feature>
<keyword evidence="3" id="KW-1185">Reference proteome</keyword>
<comment type="caution">
    <text evidence="2">The sequence shown here is derived from an EMBL/GenBank/DDBJ whole genome shotgun (WGS) entry which is preliminary data.</text>
</comment>
<gene>
    <name evidence="2" type="ORF">J1605_004020</name>
</gene>